<dbReference type="Proteomes" id="UP000593572">
    <property type="component" value="Unassembled WGS sequence"/>
</dbReference>
<organism evidence="1 2">
    <name type="scientific">Gossypium lobatum</name>
    <dbReference type="NCBI Taxonomy" id="34289"/>
    <lineage>
        <taxon>Eukaryota</taxon>
        <taxon>Viridiplantae</taxon>
        <taxon>Streptophyta</taxon>
        <taxon>Embryophyta</taxon>
        <taxon>Tracheophyta</taxon>
        <taxon>Spermatophyta</taxon>
        <taxon>Magnoliopsida</taxon>
        <taxon>eudicotyledons</taxon>
        <taxon>Gunneridae</taxon>
        <taxon>Pentapetalae</taxon>
        <taxon>rosids</taxon>
        <taxon>malvids</taxon>
        <taxon>Malvales</taxon>
        <taxon>Malvaceae</taxon>
        <taxon>Malvoideae</taxon>
        <taxon>Gossypium</taxon>
    </lineage>
</organism>
<reference evidence="1 2" key="1">
    <citation type="journal article" date="2019" name="Genome Biol. Evol.">
        <title>Insights into the evolution of the New World diploid cottons (Gossypium, subgenus Houzingenia) based on genome sequencing.</title>
        <authorList>
            <person name="Grover C.E."/>
            <person name="Arick M.A. 2nd"/>
            <person name="Thrash A."/>
            <person name="Conover J.L."/>
            <person name="Sanders W.S."/>
            <person name="Peterson D.G."/>
            <person name="Frelichowski J.E."/>
            <person name="Scheffler J.A."/>
            <person name="Scheffler B.E."/>
            <person name="Wendel J.F."/>
        </authorList>
    </citation>
    <scope>NUCLEOTIDE SEQUENCE [LARGE SCALE GENOMIC DNA]</scope>
    <source>
        <strain evidence="1">157</strain>
        <tissue evidence="1">Leaf</tissue>
    </source>
</reference>
<proteinExistence type="predicted"/>
<sequence>MHLLEKSTGFDLGTSGCEENSRHFCLEYLWVSHLPQSTRARL</sequence>
<dbReference type="EMBL" id="JABEZX010000010">
    <property type="protein sequence ID" value="MBA0568196.1"/>
    <property type="molecule type" value="Genomic_DNA"/>
</dbReference>
<name>A0A7J8MU67_9ROSI</name>
<comment type="caution">
    <text evidence="1">The sequence shown here is derived from an EMBL/GenBank/DDBJ whole genome shotgun (WGS) entry which is preliminary data.</text>
</comment>
<evidence type="ECO:0000313" key="1">
    <source>
        <dbReference type="EMBL" id="MBA0568196.1"/>
    </source>
</evidence>
<dbReference type="AlphaFoldDB" id="A0A7J8MU67"/>
<gene>
    <name evidence="1" type="ORF">Golob_005705</name>
</gene>
<keyword evidence="2" id="KW-1185">Reference proteome</keyword>
<protein>
    <submittedName>
        <fullName evidence="1">Uncharacterized protein</fullName>
    </submittedName>
</protein>
<accession>A0A7J8MU67</accession>
<evidence type="ECO:0000313" key="2">
    <source>
        <dbReference type="Proteomes" id="UP000593572"/>
    </source>
</evidence>